<keyword evidence="2" id="KW-1185">Reference proteome</keyword>
<proteinExistence type="predicted"/>
<comment type="caution">
    <text evidence="1">The sequence shown here is derived from an EMBL/GenBank/DDBJ whole genome shotgun (WGS) entry which is preliminary data.</text>
</comment>
<dbReference type="EMBL" id="JAKLTR010000021">
    <property type="protein sequence ID" value="MCG2617423.1"/>
    <property type="molecule type" value="Genomic_DNA"/>
</dbReference>
<dbReference type="InterPro" id="IPR046230">
    <property type="entry name" value="DUF6263"/>
</dbReference>
<reference evidence="1" key="1">
    <citation type="submission" date="2022-01" db="EMBL/GenBank/DDBJ databases">
        <authorList>
            <person name="Jo J.-H."/>
            <person name="Im W.-T."/>
        </authorList>
    </citation>
    <scope>NUCLEOTIDE SEQUENCE</scope>
    <source>
        <strain evidence="1">NA20</strain>
    </source>
</reference>
<dbReference type="RefSeq" id="WP_237876173.1">
    <property type="nucleotide sequence ID" value="NZ_JAKLTR010000021.1"/>
</dbReference>
<organism evidence="1 2">
    <name type="scientific">Terrimonas ginsenosidimutans</name>
    <dbReference type="NCBI Taxonomy" id="2908004"/>
    <lineage>
        <taxon>Bacteria</taxon>
        <taxon>Pseudomonadati</taxon>
        <taxon>Bacteroidota</taxon>
        <taxon>Chitinophagia</taxon>
        <taxon>Chitinophagales</taxon>
        <taxon>Chitinophagaceae</taxon>
        <taxon>Terrimonas</taxon>
    </lineage>
</organism>
<protein>
    <submittedName>
        <fullName evidence="1">DUF6263 family protein</fullName>
    </submittedName>
</protein>
<gene>
    <name evidence="1" type="ORF">LZZ85_24205</name>
</gene>
<evidence type="ECO:0000313" key="1">
    <source>
        <dbReference type="EMBL" id="MCG2617423.1"/>
    </source>
</evidence>
<sequence length="292" mass="32115">MQKLLATLSVFTLGASVVFSQKITSKLDFQQGDSIAIHVSLDQTIAQQAMGQAIDFKVAGNADHHYKVSNSTDDNTTLHHKIRRMQFDFDGMGQKRKFDSDNEKDLNGQFGKPFKDILSKEFDMIIDRNGKTLMVRPEKIALEQPDARFTIIANMLKELTSVVYAPQKGSASFFAILPEGGVAVGESWQETFKATNESGITTYKLSSVSDSTITIDFKTISTVTSTTEMMGMETSTTMKNNMTGQIIADKASGIIKEKICNIDSNGATEVMGNSMPMSAKTTVTTKVERIKM</sequence>
<accession>A0ABS9KYN2</accession>
<evidence type="ECO:0000313" key="2">
    <source>
        <dbReference type="Proteomes" id="UP001165367"/>
    </source>
</evidence>
<dbReference type="Pfam" id="PF19777">
    <property type="entry name" value="DUF6263"/>
    <property type="match status" value="1"/>
</dbReference>
<dbReference type="Proteomes" id="UP001165367">
    <property type="component" value="Unassembled WGS sequence"/>
</dbReference>
<name>A0ABS9KYN2_9BACT</name>